<dbReference type="SUPFAM" id="SSF55961">
    <property type="entry name" value="Bet v1-like"/>
    <property type="match status" value="1"/>
</dbReference>
<proteinExistence type="inferred from homology"/>
<dbReference type="InterPro" id="IPR013538">
    <property type="entry name" value="ASHA1/2-like_C"/>
</dbReference>
<keyword evidence="4" id="KW-1185">Reference proteome</keyword>
<comment type="caution">
    <text evidence="3">The sequence shown here is derived from an EMBL/GenBank/DDBJ whole genome shotgun (WGS) entry which is preliminary data.</text>
</comment>
<evidence type="ECO:0000313" key="4">
    <source>
        <dbReference type="Proteomes" id="UP001589810"/>
    </source>
</evidence>
<sequence>MFDVKHQINAVTRQVGNRTLDAGEARIVTISQTYGTDIDDLWDAVTTAERIQRWFLPVSGELKLGGHYQFEGNAGGTVTACDAPRALDATWEMGDQVSWIELRLSEVDGGTRFELNHIAVIVEEWDSYGPGAVGIGWDGAVLGLAMYLSTGAGMAPEEAAAWMVSDEAREFYTASGRSWIEADIASGTDPAKAKAGGDLAIGFYTGQ</sequence>
<accession>A0ABV6N999</accession>
<name>A0ABV6N999_9PSEU</name>
<dbReference type="Gene3D" id="3.30.530.20">
    <property type="match status" value="1"/>
</dbReference>
<evidence type="ECO:0000256" key="1">
    <source>
        <dbReference type="ARBA" id="ARBA00006817"/>
    </source>
</evidence>
<protein>
    <submittedName>
        <fullName evidence="3">SRPBCC family protein</fullName>
    </submittedName>
</protein>
<reference evidence="3 4" key="1">
    <citation type="submission" date="2024-09" db="EMBL/GenBank/DDBJ databases">
        <authorList>
            <person name="Sun Q."/>
            <person name="Mori K."/>
        </authorList>
    </citation>
    <scope>NUCLEOTIDE SEQUENCE [LARGE SCALE GENOMIC DNA]</scope>
    <source>
        <strain evidence="3 4">TBRC 1432</strain>
    </source>
</reference>
<dbReference type="EMBL" id="JBHLUD010000020">
    <property type="protein sequence ID" value="MFC0549133.1"/>
    <property type="molecule type" value="Genomic_DNA"/>
</dbReference>
<gene>
    <name evidence="3" type="ORF">ACFFH7_47010</name>
</gene>
<dbReference type="Pfam" id="PF08327">
    <property type="entry name" value="AHSA1"/>
    <property type="match status" value="1"/>
</dbReference>
<dbReference type="RefSeq" id="WP_273940280.1">
    <property type="nucleotide sequence ID" value="NZ_CP097263.1"/>
</dbReference>
<comment type="similarity">
    <text evidence="1">Belongs to the AHA1 family.</text>
</comment>
<feature type="domain" description="Activator of Hsp90 ATPase homologue 1/2-like C-terminal" evidence="2">
    <location>
        <begin position="37"/>
        <end position="125"/>
    </location>
</feature>
<organism evidence="3 4">
    <name type="scientific">Kutzneria chonburiensis</name>
    <dbReference type="NCBI Taxonomy" id="1483604"/>
    <lineage>
        <taxon>Bacteria</taxon>
        <taxon>Bacillati</taxon>
        <taxon>Actinomycetota</taxon>
        <taxon>Actinomycetes</taxon>
        <taxon>Pseudonocardiales</taxon>
        <taxon>Pseudonocardiaceae</taxon>
        <taxon>Kutzneria</taxon>
    </lineage>
</organism>
<dbReference type="CDD" id="cd08899">
    <property type="entry name" value="SRPBCC_CalC_Aha1-like_6"/>
    <property type="match status" value="1"/>
</dbReference>
<dbReference type="Proteomes" id="UP001589810">
    <property type="component" value="Unassembled WGS sequence"/>
</dbReference>
<evidence type="ECO:0000259" key="2">
    <source>
        <dbReference type="Pfam" id="PF08327"/>
    </source>
</evidence>
<evidence type="ECO:0000313" key="3">
    <source>
        <dbReference type="EMBL" id="MFC0549133.1"/>
    </source>
</evidence>
<dbReference type="InterPro" id="IPR023393">
    <property type="entry name" value="START-like_dom_sf"/>
</dbReference>